<dbReference type="InterPro" id="IPR008271">
    <property type="entry name" value="Ser/Thr_kinase_AS"/>
</dbReference>
<protein>
    <submittedName>
        <fullName evidence="6">Phosphotransferase</fullName>
    </submittedName>
</protein>
<keyword evidence="2" id="KW-0547">Nucleotide-binding</keyword>
<dbReference type="PROSITE" id="PS00108">
    <property type="entry name" value="PROTEIN_KINASE_ST"/>
    <property type="match status" value="1"/>
</dbReference>
<keyword evidence="3" id="KW-0418">Kinase</keyword>
<gene>
    <name evidence="6" type="ORF">G3I29_29685</name>
</gene>
<name>A0A6N9UBV7_STRHA</name>
<feature type="non-terminal residue" evidence="6">
    <location>
        <position position="1"/>
    </location>
</feature>
<accession>A0A6N9UBV7</accession>
<sequence>ALPVATVRALGVRLARALGAAHAAGLVHRDVKPGNVLLAADGPRLIDFGIARHTGATALTATGALLGTPGYLAPEQAVAG</sequence>
<reference evidence="6 7" key="1">
    <citation type="submission" date="2020-01" db="EMBL/GenBank/DDBJ databases">
        <title>Insect and environment-associated Actinomycetes.</title>
        <authorList>
            <person name="Currrie C."/>
            <person name="Chevrette M."/>
            <person name="Carlson C."/>
            <person name="Stubbendieck R."/>
            <person name="Wendt-Pienkowski E."/>
        </authorList>
    </citation>
    <scope>NUCLEOTIDE SEQUENCE [LARGE SCALE GENOMIC DNA]</scope>
    <source>
        <strain evidence="6 7">SID11342</strain>
    </source>
</reference>
<dbReference type="GO" id="GO:0004674">
    <property type="term" value="F:protein serine/threonine kinase activity"/>
    <property type="evidence" value="ECO:0007669"/>
    <property type="project" value="TreeGrafter"/>
</dbReference>
<dbReference type="PANTHER" id="PTHR43289:SF34">
    <property type="entry name" value="SERINE_THREONINE-PROTEIN KINASE YBDM-RELATED"/>
    <property type="match status" value="1"/>
</dbReference>
<dbReference type="PROSITE" id="PS50011">
    <property type="entry name" value="PROTEIN_KINASE_DOM"/>
    <property type="match status" value="1"/>
</dbReference>
<keyword evidence="1 6" id="KW-0808">Transferase</keyword>
<dbReference type="SUPFAM" id="SSF56112">
    <property type="entry name" value="Protein kinase-like (PK-like)"/>
    <property type="match status" value="1"/>
</dbReference>
<proteinExistence type="predicted"/>
<comment type="caution">
    <text evidence="6">The sequence shown here is derived from an EMBL/GenBank/DDBJ whole genome shotgun (WGS) entry which is preliminary data.</text>
</comment>
<evidence type="ECO:0000256" key="1">
    <source>
        <dbReference type="ARBA" id="ARBA00022679"/>
    </source>
</evidence>
<dbReference type="EMBL" id="JAAGLQ010000627">
    <property type="protein sequence ID" value="NEA19556.1"/>
    <property type="molecule type" value="Genomic_DNA"/>
</dbReference>
<feature type="domain" description="Protein kinase" evidence="5">
    <location>
        <begin position="1"/>
        <end position="80"/>
    </location>
</feature>
<evidence type="ECO:0000256" key="4">
    <source>
        <dbReference type="ARBA" id="ARBA00022840"/>
    </source>
</evidence>
<dbReference type="Proteomes" id="UP000471293">
    <property type="component" value="Unassembled WGS sequence"/>
</dbReference>
<feature type="non-terminal residue" evidence="6">
    <location>
        <position position="80"/>
    </location>
</feature>
<dbReference type="GO" id="GO:0005524">
    <property type="term" value="F:ATP binding"/>
    <property type="evidence" value="ECO:0007669"/>
    <property type="project" value="UniProtKB-KW"/>
</dbReference>
<evidence type="ECO:0000259" key="5">
    <source>
        <dbReference type="PROSITE" id="PS50011"/>
    </source>
</evidence>
<dbReference type="PANTHER" id="PTHR43289">
    <property type="entry name" value="MITOGEN-ACTIVATED PROTEIN KINASE KINASE KINASE 20-RELATED"/>
    <property type="match status" value="1"/>
</dbReference>
<organism evidence="6 7">
    <name type="scientific">Streptomyces halstedii</name>
    <dbReference type="NCBI Taxonomy" id="1944"/>
    <lineage>
        <taxon>Bacteria</taxon>
        <taxon>Bacillati</taxon>
        <taxon>Actinomycetota</taxon>
        <taxon>Actinomycetes</taxon>
        <taxon>Kitasatosporales</taxon>
        <taxon>Streptomycetaceae</taxon>
        <taxon>Streptomyces</taxon>
    </lineage>
</organism>
<dbReference type="Pfam" id="PF00069">
    <property type="entry name" value="Pkinase"/>
    <property type="match status" value="1"/>
</dbReference>
<dbReference type="InterPro" id="IPR000719">
    <property type="entry name" value="Prot_kinase_dom"/>
</dbReference>
<evidence type="ECO:0000313" key="7">
    <source>
        <dbReference type="Proteomes" id="UP000471293"/>
    </source>
</evidence>
<dbReference type="RefSeq" id="WP_164348980.1">
    <property type="nucleotide sequence ID" value="NZ_JAAGLQ010000627.1"/>
</dbReference>
<evidence type="ECO:0000256" key="2">
    <source>
        <dbReference type="ARBA" id="ARBA00022741"/>
    </source>
</evidence>
<dbReference type="Gene3D" id="1.10.510.10">
    <property type="entry name" value="Transferase(Phosphotransferase) domain 1"/>
    <property type="match status" value="1"/>
</dbReference>
<evidence type="ECO:0000313" key="6">
    <source>
        <dbReference type="EMBL" id="NEA19556.1"/>
    </source>
</evidence>
<dbReference type="InterPro" id="IPR011009">
    <property type="entry name" value="Kinase-like_dom_sf"/>
</dbReference>
<evidence type="ECO:0000256" key="3">
    <source>
        <dbReference type="ARBA" id="ARBA00022777"/>
    </source>
</evidence>
<dbReference type="AlphaFoldDB" id="A0A6N9UBV7"/>
<keyword evidence="4" id="KW-0067">ATP-binding</keyword>